<dbReference type="InterPro" id="IPR007512">
    <property type="entry name" value="Mic10"/>
</dbReference>
<evidence type="ECO:0000256" key="6">
    <source>
        <dbReference type="ARBA" id="ARBA00022989"/>
    </source>
</evidence>
<dbReference type="PANTHER" id="PTHR21304:SF0">
    <property type="entry name" value="MICOS COMPLEX SUBUNIT MIC10"/>
    <property type="match status" value="1"/>
</dbReference>
<keyword evidence="10" id="KW-1185">Reference proteome</keyword>
<dbReference type="PANTHER" id="PTHR21304">
    <property type="entry name" value="MICOS COMPLEX SUBUNIT MIC10"/>
    <property type="match status" value="1"/>
</dbReference>
<keyword evidence="5 9" id="KW-0999">Mitochondrion inner membrane</keyword>
<evidence type="ECO:0000256" key="4">
    <source>
        <dbReference type="ARBA" id="ARBA00022692"/>
    </source>
</evidence>
<dbReference type="KEGG" id="dpo:6901507"/>
<evidence type="ECO:0000256" key="7">
    <source>
        <dbReference type="ARBA" id="ARBA00023128"/>
    </source>
</evidence>
<evidence type="ECO:0000256" key="3">
    <source>
        <dbReference type="ARBA" id="ARBA00006792"/>
    </source>
</evidence>
<name>A0A6I8UZE9_DROPS</name>
<dbReference type="Pfam" id="PF04418">
    <property type="entry name" value="DUF543"/>
    <property type="match status" value="1"/>
</dbReference>
<evidence type="ECO:0000256" key="8">
    <source>
        <dbReference type="ARBA" id="ARBA00023136"/>
    </source>
</evidence>
<keyword evidence="7 9" id="KW-0496">Mitochondrion</keyword>
<reference evidence="11" key="1">
    <citation type="submission" date="2025-08" db="UniProtKB">
        <authorList>
            <consortium name="RefSeq"/>
        </authorList>
    </citation>
    <scope>IDENTIFICATION</scope>
    <source>
        <strain evidence="11">MV-25-SWS-2005</strain>
        <tissue evidence="11">Whole body</tissue>
    </source>
</reference>
<proteinExistence type="inferred from homology"/>
<keyword evidence="4 9" id="KW-0812">Transmembrane</keyword>
<evidence type="ECO:0000256" key="5">
    <source>
        <dbReference type="ARBA" id="ARBA00022792"/>
    </source>
</evidence>
<comment type="similarity">
    <text evidence="3 9">Belongs to the MICOS complex subunit Mic10 family.</text>
</comment>
<organism evidence="10 11">
    <name type="scientific">Drosophila pseudoobscura pseudoobscura</name>
    <name type="common">Fruit fly</name>
    <dbReference type="NCBI Taxonomy" id="46245"/>
    <lineage>
        <taxon>Eukaryota</taxon>
        <taxon>Metazoa</taxon>
        <taxon>Ecdysozoa</taxon>
        <taxon>Arthropoda</taxon>
        <taxon>Hexapoda</taxon>
        <taxon>Insecta</taxon>
        <taxon>Pterygota</taxon>
        <taxon>Neoptera</taxon>
        <taxon>Endopterygota</taxon>
        <taxon>Diptera</taxon>
        <taxon>Brachycera</taxon>
        <taxon>Muscomorpha</taxon>
        <taxon>Ephydroidea</taxon>
        <taxon>Drosophilidae</taxon>
        <taxon>Drosophila</taxon>
        <taxon>Sophophora</taxon>
    </lineage>
</organism>
<dbReference type="Proteomes" id="UP000001819">
    <property type="component" value="Chromosome X"/>
</dbReference>
<evidence type="ECO:0000313" key="10">
    <source>
        <dbReference type="Proteomes" id="UP000001819"/>
    </source>
</evidence>
<evidence type="ECO:0000256" key="2">
    <source>
        <dbReference type="ARBA" id="ARBA00004434"/>
    </source>
</evidence>
<gene>
    <name evidence="11" type="primary">LOC6901507</name>
</gene>
<keyword evidence="8 9" id="KW-0472">Membrane</keyword>
<protein>
    <recommendedName>
        <fullName evidence="9">MICOS complex subunit MIC10</fullName>
    </recommendedName>
</protein>
<evidence type="ECO:0000313" key="11">
    <source>
        <dbReference type="RefSeq" id="XP_002134193.2"/>
    </source>
</evidence>
<comment type="function">
    <text evidence="1 9">Component of the MICOS complex, a large protein complex of the mitochondrial inner membrane that plays crucial roles in the maintenance of crista junctions, inner membrane architecture, and formation of contact sites to the outer membrane.</text>
</comment>
<evidence type="ECO:0000256" key="9">
    <source>
        <dbReference type="RuleBase" id="RU363011"/>
    </source>
</evidence>
<dbReference type="RefSeq" id="XP_002134193.2">
    <property type="nucleotide sequence ID" value="XM_002134157.3"/>
</dbReference>
<dbReference type="GO" id="GO:0061617">
    <property type="term" value="C:MICOS complex"/>
    <property type="evidence" value="ECO:0007669"/>
    <property type="project" value="UniProtKB-UniRule"/>
</dbReference>
<accession>A0A6I8UZE9</accession>
<dbReference type="ExpressionAtlas" id="A0A6I8UZE9">
    <property type="expression patterns" value="baseline"/>
</dbReference>
<comment type="subcellular location">
    <subcellularLocation>
        <location evidence="2 9">Mitochondrion inner membrane</location>
        <topology evidence="2 9">Single-pass membrane protein</topology>
    </subcellularLocation>
</comment>
<dbReference type="AlphaFoldDB" id="A0A6I8UZE9"/>
<evidence type="ECO:0000256" key="1">
    <source>
        <dbReference type="ARBA" id="ARBA00002689"/>
    </source>
</evidence>
<comment type="subunit">
    <text evidence="9">Component of the mitochondrial contact site and cristae organizing system (MICOS) complex.</text>
</comment>
<sequence length="79" mass="8632">MSSSCSDDSNRESLGRCVCDVIVKAAGGMVIGAGVSLWFLRRRRWPVWMGAGFGVGLACRNCEKDMKALKWGMLHPPSE</sequence>
<feature type="transmembrane region" description="Helical" evidence="9">
    <location>
        <begin position="21"/>
        <end position="40"/>
    </location>
</feature>
<keyword evidence="6 9" id="KW-1133">Transmembrane helix</keyword>
<dbReference type="InParanoid" id="A0A6I8UZE9"/>